<keyword evidence="2" id="KW-0732">Signal</keyword>
<dbReference type="AlphaFoldDB" id="A0A7S0GYW7"/>
<feature type="domain" description="Thioredoxin" evidence="4">
    <location>
        <begin position="1"/>
        <end position="71"/>
    </location>
</feature>
<feature type="coiled-coil region" evidence="3">
    <location>
        <begin position="110"/>
        <end position="158"/>
    </location>
</feature>
<dbReference type="PANTHER" id="PTHR45672">
    <property type="entry name" value="PROTEIN DISULFIDE-ISOMERASE C17H9.14C-RELATED"/>
    <property type="match status" value="1"/>
</dbReference>
<evidence type="ECO:0000256" key="2">
    <source>
        <dbReference type="ARBA" id="ARBA00022729"/>
    </source>
</evidence>
<accession>A0A7S0GYW7</accession>
<dbReference type="GO" id="GO:0003756">
    <property type="term" value="F:protein disulfide isomerase activity"/>
    <property type="evidence" value="ECO:0007669"/>
    <property type="project" value="TreeGrafter"/>
</dbReference>
<protein>
    <recommendedName>
        <fullName evidence="4">Thioredoxin domain-containing protein</fullName>
    </recommendedName>
</protein>
<organism evidence="5">
    <name type="scientific">Micromonas pusilla</name>
    <name type="common">Picoplanktonic green alga</name>
    <name type="synonym">Chromulina pusilla</name>
    <dbReference type="NCBI Taxonomy" id="38833"/>
    <lineage>
        <taxon>Eukaryota</taxon>
        <taxon>Viridiplantae</taxon>
        <taxon>Chlorophyta</taxon>
        <taxon>Mamiellophyceae</taxon>
        <taxon>Mamiellales</taxon>
        <taxon>Mamiellaceae</taxon>
        <taxon>Micromonas</taxon>
    </lineage>
</organism>
<keyword evidence="3" id="KW-0175">Coiled coil</keyword>
<dbReference type="InterPro" id="IPR013766">
    <property type="entry name" value="Thioredoxin_domain"/>
</dbReference>
<evidence type="ECO:0000313" key="5">
    <source>
        <dbReference type="EMBL" id="CAD8449760.1"/>
    </source>
</evidence>
<dbReference type="GO" id="GO:0006457">
    <property type="term" value="P:protein folding"/>
    <property type="evidence" value="ECO:0007669"/>
    <property type="project" value="TreeGrafter"/>
</dbReference>
<dbReference type="InterPro" id="IPR051063">
    <property type="entry name" value="PDI"/>
</dbReference>
<name>A0A7S0GYW7_MICPS</name>
<evidence type="ECO:0000259" key="4">
    <source>
        <dbReference type="Pfam" id="PF00085"/>
    </source>
</evidence>
<dbReference type="GO" id="GO:0005783">
    <property type="term" value="C:endoplasmic reticulum"/>
    <property type="evidence" value="ECO:0007669"/>
    <property type="project" value="TreeGrafter"/>
</dbReference>
<dbReference type="Pfam" id="PF00085">
    <property type="entry name" value="Thioredoxin"/>
    <property type="match status" value="1"/>
</dbReference>
<reference evidence="5" key="1">
    <citation type="submission" date="2021-01" db="EMBL/GenBank/DDBJ databases">
        <authorList>
            <person name="Corre E."/>
            <person name="Pelletier E."/>
            <person name="Niang G."/>
            <person name="Scheremetjew M."/>
            <person name="Finn R."/>
            <person name="Kale V."/>
            <person name="Holt S."/>
            <person name="Cochrane G."/>
            <person name="Meng A."/>
            <person name="Brown T."/>
            <person name="Cohen L."/>
        </authorList>
    </citation>
    <scope>NUCLEOTIDE SEQUENCE</scope>
    <source>
        <strain evidence="5">CCAC1681</strain>
    </source>
</reference>
<evidence type="ECO:0000256" key="1">
    <source>
        <dbReference type="ARBA" id="ARBA00006347"/>
    </source>
</evidence>
<dbReference type="Gene3D" id="3.40.30.10">
    <property type="entry name" value="Glutaredoxin"/>
    <property type="match status" value="1"/>
</dbReference>
<dbReference type="PANTHER" id="PTHR45672:SF3">
    <property type="entry name" value="THIOREDOXIN DOMAIN-CONTAINING PROTEIN 5"/>
    <property type="match status" value="1"/>
</dbReference>
<sequence>MAPDWNKLGASFADSSSVLIVDVDCTADGERTCQRMGVRGYPTIKYFMSGDKKGKDYQQGRDFNSLKQFADRTLNKPTCDAASKKGCAKNEVAFIEKHEGKSADEIKAVFAEKADELKAVKAERAEAERAMKAKTKEWKKKEAALNKAQNILKQMEKNAA</sequence>
<dbReference type="EMBL" id="HBEN01013583">
    <property type="protein sequence ID" value="CAD8449760.1"/>
    <property type="molecule type" value="Transcribed_RNA"/>
</dbReference>
<proteinExistence type="inferred from homology"/>
<gene>
    <name evidence="5" type="ORF">MSP1401_LOCUS11308</name>
</gene>
<dbReference type="SUPFAM" id="SSF52833">
    <property type="entry name" value="Thioredoxin-like"/>
    <property type="match status" value="1"/>
</dbReference>
<evidence type="ECO:0000256" key="3">
    <source>
        <dbReference type="SAM" id="Coils"/>
    </source>
</evidence>
<comment type="similarity">
    <text evidence="1">Belongs to the protein disulfide isomerase family.</text>
</comment>
<dbReference type="InterPro" id="IPR036249">
    <property type="entry name" value="Thioredoxin-like_sf"/>
</dbReference>